<name>A0A3M6QRQ8_9BURK</name>
<dbReference type="AlphaFoldDB" id="A0A3M6QRQ8"/>
<keyword evidence="1" id="KW-0812">Transmembrane</keyword>
<sequence length="175" mass="19117">MLAAWGVHALVPLQAVRLWLAVPWVLALGLGGLTLLAIIGSRTSLLQKASDVAWLNRALRWLQPLCALLATLLLALAADRLVNGLRGPSGERDVVLRRVHCVSVSNRPIRSTADVAEKNGKWCFDAGGLVGSDVRIPVEQIRRPVPLGETAKARWRSYHSIFGMADGYYQIVDVH</sequence>
<dbReference type="Proteomes" id="UP000278006">
    <property type="component" value="Unassembled WGS sequence"/>
</dbReference>
<feature type="transmembrane region" description="Helical" evidence="1">
    <location>
        <begin position="61"/>
        <end position="82"/>
    </location>
</feature>
<evidence type="ECO:0000256" key="1">
    <source>
        <dbReference type="SAM" id="Phobius"/>
    </source>
</evidence>
<proteinExistence type="predicted"/>
<reference evidence="2 3" key="1">
    <citation type="submission" date="2018-10" db="EMBL/GenBank/DDBJ databases">
        <title>Draft genome of Cortibacter populi DSM10536.</title>
        <authorList>
            <person name="Bernier A.-M."/>
            <person name="Bernard K."/>
        </authorList>
    </citation>
    <scope>NUCLEOTIDE SEQUENCE [LARGE SCALE GENOMIC DNA]</scope>
    <source>
        <strain evidence="2 3">DSM 105136</strain>
    </source>
</reference>
<dbReference type="RefSeq" id="WP_130466540.1">
    <property type="nucleotide sequence ID" value="NZ_RDQO01000003.1"/>
</dbReference>
<comment type="caution">
    <text evidence="2">The sequence shown here is derived from an EMBL/GenBank/DDBJ whole genome shotgun (WGS) entry which is preliminary data.</text>
</comment>
<keyword evidence="1" id="KW-0472">Membrane</keyword>
<keyword evidence="3" id="KW-1185">Reference proteome</keyword>
<evidence type="ECO:0000313" key="3">
    <source>
        <dbReference type="Proteomes" id="UP000278006"/>
    </source>
</evidence>
<evidence type="ECO:0000313" key="2">
    <source>
        <dbReference type="EMBL" id="RMX05730.1"/>
    </source>
</evidence>
<protein>
    <submittedName>
        <fullName evidence="2">Uncharacterized protein</fullName>
    </submittedName>
</protein>
<accession>A0A3M6QRQ8</accession>
<gene>
    <name evidence="2" type="ORF">D8I35_11170</name>
</gene>
<dbReference type="EMBL" id="RDQO01000003">
    <property type="protein sequence ID" value="RMX05730.1"/>
    <property type="molecule type" value="Genomic_DNA"/>
</dbReference>
<feature type="transmembrane region" description="Helical" evidence="1">
    <location>
        <begin position="18"/>
        <end position="41"/>
    </location>
</feature>
<organism evidence="2 3">
    <name type="scientific">Corticibacter populi</name>
    <dbReference type="NCBI Taxonomy" id="1550736"/>
    <lineage>
        <taxon>Bacteria</taxon>
        <taxon>Pseudomonadati</taxon>
        <taxon>Pseudomonadota</taxon>
        <taxon>Betaproteobacteria</taxon>
        <taxon>Burkholderiales</taxon>
        <taxon>Comamonadaceae</taxon>
        <taxon>Corticibacter</taxon>
    </lineage>
</organism>
<keyword evidence="1" id="KW-1133">Transmembrane helix</keyword>